<dbReference type="PANTHER" id="PTHR35089:SF1">
    <property type="entry name" value="CHAPERONE PROTEIN SKP"/>
    <property type="match status" value="1"/>
</dbReference>
<dbReference type="Proteomes" id="UP001501508">
    <property type="component" value="Unassembled WGS sequence"/>
</dbReference>
<feature type="signal peptide" evidence="3">
    <location>
        <begin position="1"/>
        <end position="20"/>
    </location>
</feature>
<comment type="caution">
    <text evidence="4">The sequence shown here is derived from an EMBL/GenBank/DDBJ whole genome shotgun (WGS) entry which is preliminary data.</text>
</comment>
<accession>A0ABP8M800</accession>
<evidence type="ECO:0000313" key="4">
    <source>
        <dbReference type="EMBL" id="GAA4446144.1"/>
    </source>
</evidence>
<feature type="chain" id="PRO_5047122684" evidence="3">
    <location>
        <begin position="21"/>
        <end position="185"/>
    </location>
</feature>
<dbReference type="EMBL" id="BAABEY010000036">
    <property type="protein sequence ID" value="GAA4446144.1"/>
    <property type="molecule type" value="Genomic_DNA"/>
</dbReference>
<comment type="similarity">
    <text evidence="1">Belongs to the Skp family.</text>
</comment>
<evidence type="ECO:0000256" key="2">
    <source>
        <dbReference type="ARBA" id="ARBA00022729"/>
    </source>
</evidence>
<protein>
    <submittedName>
        <fullName evidence="4">OmpH family outer membrane protein</fullName>
    </submittedName>
</protein>
<keyword evidence="5" id="KW-1185">Reference proteome</keyword>
<dbReference type="SMART" id="SM00935">
    <property type="entry name" value="OmpH"/>
    <property type="match status" value="1"/>
</dbReference>
<evidence type="ECO:0000313" key="5">
    <source>
        <dbReference type="Proteomes" id="UP001501508"/>
    </source>
</evidence>
<organism evidence="4 5">
    <name type="scientific">Ravibacter arvi</name>
    <dbReference type="NCBI Taxonomy" id="2051041"/>
    <lineage>
        <taxon>Bacteria</taxon>
        <taxon>Pseudomonadati</taxon>
        <taxon>Bacteroidota</taxon>
        <taxon>Cytophagia</taxon>
        <taxon>Cytophagales</taxon>
        <taxon>Spirosomataceae</taxon>
        <taxon>Ravibacter</taxon>
    </lineage>
</organism>
<name>A0ABP8M800_9BACT</name>
<dbReference type="Pfam" id="PF03938">
    <property type="entry name" value="OmpH"/>
    <property type="match status" value="1"/>
</dbReference>
<dbReference type="Gene3D" id="3.30.910.20">
    <property type="entry name" value="Skp domain"/>
    <property type="match status" value="1"/>
</dbReference>
<dbReference type="RefSeq" id="WP_345032266.1">
    <property type="nucleotide sequence ID" value="NZ_BAABEY010000036.1"/>
</dbReference>
<gene>
    <name evidence="4" type="ORF">GCM10023091_38770</name>
</gene>
<evidence type="ECO:0000256" key="1">
    <source>
        <dbReference type="ARBA" id="ARBA00009091"/>
    </source>
</evidence>
<dbReference type="InterPro" id="IPR024930">
    <property type="entry name" value="Skp_dom_sf"/>
</dbReference>
<dbReference type="SUPFAM" id="SSF111384">
    <property type="entry name" value="OmpH-like"/>
    <property type="match status" value="1"/>
</dbReference>
<keyword evidence="2 3" id="KW-0732">Signal</keyword>
<reference evidence="5" key="1">
    <citation type="journal article" date="2019" name="Int. J. Syst. Evol. Microbiol.">
        <title>The Global Catalogue of Microorganisms (GCM) 10K type strain sequencing project: providing services to taxonomists for standard genome sequencing and annotation.</title>
        <authorList>
            <consortium name="The Broad Institute Genomics Platform"/>
            <consortium name="The Broad Institute Genome Sequencing Center for Infectious Disease"/>
            <person name="Wu L."/>
            <person name="Ma J."/>
        </authorList>
    </citation>
    <scope>NUCLEOTIDE SEQUENCE [LARGE SCALE GENOMIC DNA]</scope>
    <source>
        <strain evidence="5">JCM 31920</strain>
    </source>
</reference>
<dbReference type="PANTHER" id="PTHR35089">
    <property type="entry name" value="CHAPERONE PROTEIN SKP"/>
    <property type="match status" value="1"/>
</dbReference>
<proteinExistence type="inferred from homology"/>
<evidence type="ECO:0000256" key="3">
    <source>
        <dbReference type="SAM" id="SignalP"/>
    </source>
</evidence>
<dbReference type="InterPro" id="IPR005632">
    <property type="entry name" value="Chaperone_Skp"/>
</dbReference>
<sequence>MLRSLFICFLLLTTGGLASAQKFGYVDMEFIMSKLPEYATAQAEIDKLSDSWAKEIQDKMAAVDAMQRELMAEEVLLTEELKKKRRDQIREKELETREYNNKVFGMNGMLFQKKKELMKDVMDKVQRALDKVAVQRKLDMIIDKSSDFVLVYTNPRHDYTDYVLEELGIDLKPKAANAVKPAVKP</sequence>